<dbReference type="Pfam" id="PF00589">
    <property type="entry name" value="Phage_integrase"/>
    <property type="match status" value="1"/>
</dbReference>
<dbReference type="EMBL" id="MKZO01000026">
    <property type="protein sequence ID" value="OLS61908.1"/>
    <property type="molecule type" value="Genomic_DNA"/>
</dbReference>
<evidence type="ECO:0000256" key="2">
    <source>
        <dbReference type="ARBA" id="ARBA00023172"/>
    </source>
</evidence>
<dbReference type="InterPro" id="IPR002104">
    <property type="entry name" value="Integrase_catalytic"/>
</dbReference>
<gene>
    <name evidence="4" type="ORF">PSEMO_32810</name>
</gene>
<protein>
    <recommendedName>
        <fullName evidence="3">Tyr recombinase domain-containing protein</fullName>
    </recommendedName>
</protein>
<dbReference type="OrthoDB" id="8781634at2"/>
<evidence type="ECO:0000259" key="3">
    <source>
        <dbReference type="PROSITE" id="PS51898"/>
    </source>
</evidence>
<dbReference type="InterPro" id="IPR011010">
    <property type="entry name" value="DNA_brk_join_enz"/>
</dbReference>
<dbReference type="AlphaFoldDB" id="A0A1Q9R3E8"/>
<dbReference type="RefSeq" id="WP_075804087.1">
    <property type="nucleotide sequence ID" value="NZ_MKZO01000026.1"/>
</dbReference>
<dbReference type="InterPro" id="IPR013762">
    <property type="entry name" value="Integrase-like_cat_sf"/>
</dbReference>
<name>A0A1Q9R3E8_PSEPU</name>
<proteinExistence type="predicted"/>
<dbReference type="GO" id="GO:0006310">
    <property type="term" value="P:DNA recombination"/>
    <property type="evidence" value="ECO:0007669"/>
    <property type="project" value="UniProtKB-KW"/>
</dbReference>
<dbReference type="PROSITE" id="PS51898">
    <property type="entry name" value="TYR_RECOMBINASE"/>
    <property type="match status" value="1"/>
</dbReference>
<evidence type="ECO:0000313" key="5">
    <source>
        <dbReference type="Proteomes" id="UP000186736"/>
    </source>
</evidence>
<keyword evidence="1" id="KW-0238">DNA-binding</keyword>
<dbReference type="GO" id="GO:0015074">
    <property type="term" value="P:DNA integration"/>
    <property type="evidence" value="ECO:0007669"/>
    <property type="project" value="InterPro"/>
</dbReference>
<dbReference type="GO" id="GO:0003677">
    <property type="term" value="F:DNA binding"/>
    <property type="evidence" value="ECO:0007669"/>
    <property type="project" value="UniProtKB-KW"/>
</dbReference>
<dbReference type="Gene3D" id="1.10.150.130">
    <property type="match status" value="1"/>
</dbReference>
<dbReference type="Proteomes" id="UP000186736">
    <property type="component" value="Unassembled WGS sequence"/>
</dbReference>
<evidence type="ECO:0000256" key="1">
    <source>
        <dbReference type="ARBA" id="ARBA00023125"/>
    </source>
</evidence>
<organism evidence="4 5">
    <name type="scientific">Pseudomonas putida</name>
    <name type="common">Arthrobacter siderocapsulatus</name>
    <dbReference type="NCBI Taxonomy" id="303"/>
    <lineage>
        <taxon>Bacteria</taxon>
        <taxon>Pseudomonadati</taxon>
        <taxon>Pseudomonadota</taxon>
        <taxon>Gammaproteobacteria</taxon>
        <taxon>Pseudomonadales</taxon>
        <taxon>Pseudomonadaceae</taxon>
        <taxon>Pseudomonas</taxon>
    </lineage>
</organism>
<evidence type="ECO:0000313" key="4">
    <source>
        <dbReference type="EMBL" id="OLS61908.1"/>
    </source>
</evidence>
<dbReference type="Gene3D" id="1.10.443.10">
    <property type="entry name" value="Intergrase catalytic core"/>
    <property type="match status" value="1"/>
</dbReference>
<accession>A0A1Q9R3E8</accession>
<comment type="caution">
    <text evidence="4">The sequence shown here is derived from an EMBL/GenBank/DDBJ whole genome shotgun (WGS) entry which is preliminary data.</text>
</comment>
<dbReference type="SUPFAM" id="SSF56349">
    <property type="entry name" value="DNA breaking-rejoining enzymes"/>
    <property type="match status" value="1"/>
</dbReference>
<reference evidence="4 5" key="1">
    <citation type="submission" date="2016-10" db="EMBL/GenBank/DDBJ databases">
        <title>Genome Sequence of Pseudomonas putida GM4FR.</title>
        <authorList>
            <person name="Poehlein A."/>
            <person name="Wemheuer F."/>
            <person name="Hollensteiner J."/>
            <person name="Wemheuer B."/>
        </authorList>
    </citation>
    <scope>NUCLEOTIDE SEQUENCE [LARGE SCALE GENOMIC DNA]</scope>
    <source>
        <strain evidence="4 5">GM4FR</strain>
    </source>
</reference>
<dbReference type="InterPro" id="IPR010998">
    <property type="entry name" value="Integrase_recombinase_N"/>
</dbReference>
<keyword evidence="2" id="KW-0233">DNA recombination</keyword>
<sequence length="321" mass="36269">MLCHHCCSVLPSSLLTLGEWGAEFGQLIATRSLKANTLTGRVRQISKLVEILGGPERKIATIRPVDVATAIRAVFDSGCEHLALRLHIEADDLFNEAIMAGHVGLNPVTHLKRPRPLVRRSRLTLEQLQQIRRQSIRHGRYWLVDAMDIALVTGLRIGDVVKLRASHVVEDHLLITQQKTGVRQAIPLELRLDVARITLRKLVERCIAGKTEHEPLISKKSGRAYHKNYLTSAFSSERDLALPRSTWDDGKRPATFHEIRSLAERLYRDQGQDTKALLGHKRQSTTDLYNDDRGVEGEVFRVVPTPRRRSSKTYIRATTPT</sequence>
<feature type="domain" description="Tyr recombinase" evidence="3">
    <location>
        <begin position="118"/>
        <end position="304"/>
    </location>
</feature>